<keyword evidence="6" id="KW-0675">Receptor</keyword>
<organism evidence="12 13">
    <name type="scientific">Durusdinium trenchii</name>
    <dbReference type="NCBI Taxonomy" id="1381693"/>
    <lineage>
        <taxon>Eukaryota</taxon>
        <taxon>Sar</taxon>
        <taxon>Alveolata</taxon>
        <taxon>Dinophyceae</taxon>
        <taxon>Suessiales</taxon>
        <taxon>Symbiodiniaceae</taxon>
        <taxon>Durusdinium</taxon>
    </lineage>
</organism>
<dbReference type="Gene3D" id="2.10.50.10">
    <property type="entry name" value="Tumor Necrosis Factor Receptor, subunit A, domain 2"/>
    <property type="match status" value="2"/>
</dbReference>
<reference evidence="12 13" key="1">
    <citation type="submission" date="2024-02" db="EMBL/GenBank/DDBJ databases">
        <authorList>
            <person name="Chen Y."/>
            <person name="Shah S."/>
            <person name="Dougan E. K."/>
            <person name="Thang M."/>
            <person name="Chan C."/>
        </authorList>
    </citation>
    <scope>NUCLEOTIDE SEQUENCE [LARGE SCALE GENOMIC DNA]</scope>
</reference>
<dbReference type="Gene3D" id="3.40.50.2300">
    <property type="match status" value="2"/>
</dbReference>
<evidence type="ECO:0000256" key="5">
    <source>
        <dbReference type="ARBA" id="ARBA00023136"/>
    </source>
</evidence>
<evidence type="ECO:0000256" key="8">
    <source>
        <dbReference type="ARBA" id="ARBA00023224"/>
    </source>
</evidence>
<comment type="caution">
    <text evidence="12">The sequence shown here is derived from an EMBL/GenBank/DDBJ whole genome shotgun (WGS) entry which is preliminary data.</text>
</comment>
<dbReference type="InterPro" id="IPR028082">
    <property type="entry name" value="Peripla_BP_I"/>
</dbReference>
<evidence type="ECO:0000256" key="2">
    <source>
        <dbReference type="ARBA" id="ARBA00022692"/>
    </source>
</evidence>
<feature type="chain" id="PRO_5045398067" evidence="9">
    <location>
        <begin position="20"/>
        <end position="1448"/>
    </location>
</feature>
<evidence type="ECO:0000256" key="1">
    <source>
        <dbReference type="ARBA" id="ARBA00004370"/>
    </source>
</evidence>
<keyword evidence="2" id="KW-0812">Transmembrane</keyword>
<feature type="domain" description="Tyrosine-protein kinase ephrin type A/B receptor-like" evidence="11">
    <location>
        <begin position="577"/>
        <end position="625"/>
    </location>
</feature>
<keyword evidence="7" id="KW-0325">Glycoprotein</keyword>
<evidence type="ECO:0000256" key="6">
    <source>
        <dbReference type="ARBA" id="ARBA00023170"/>
    </source>
</evidence>
<dbReference type="Proteomes" id="UP001642484">
    <property type="component" value="Unassembled WGS sequence"/>
</dbReference>
<protein>
    <submittedName>
        <fullName evidence="12">Uncharacterized protein</fullName>
    </submittedName>
</protein>
<dbReference type="InterPro" id="IPR009030">
    <property type="entry name" value="Growth_fac_rcpt_cys_sf"/>
</dbReference>
<dbReference type="Pfam" id="PF07699">
    <property type="entry name" value="Ephrin_rec_like"/>
    <property type="match status" value="1"/>
</dbReference>
<evidence type="ECO:0000259" key="11">
    <source>
        <dbReference type="Pfam" id="PF07699"/>
    </source>
</evidence>
<evidence type="ECO:0000313" key="13">
    <source>
        <dbReference type="Proteomes" id="UP001642484"/>
    </source>
</evidence>
<evidence type="ECO:0000256" key="7">
    <source>
        <dbReference type="ARBA" id="ARBA00023180"/>
    </source>
</evidence>
<keyword evidence="8" id="KW-0807">Transducer</keyword>
<keyword evidence="13" id="KW-1185">Reference proteome</keyword>
<feature type="domain" description="Receptor ligand binding region" evidence="10">
    <location>
        <begin position="82"/>
        <end position="430"/>
    </location>
</feature>
<dbReference type="InterPro" id="IPR002455">
    <property type="entry name" value="GPCR3_GABA-B"/>
</dbReference>
<dbReference type="InterPro" id="IPR011641">
    <property type="entry name" value="Tyr-kin_ephrin_A/B_rcpt-like"/>
</dbReference>
<accession>A0ABP0R3V5</accession>
<dbReference type="PANTHER" id="PTHR10519:SF20">
    <property type="entry name" value="G-PROTEIN COUPLED RECEPTOR 156-RELATED"/>
    <property type="match status" value="1"/>
</dbReference>
<name>A0ABP0R3V5_9DINO</name>
<sequence>MHPWSEFVLTVALAGGVACATGLNCPATCTATVDGSSWPCRYHSNECKVNATLNPSRIDVVDLNVAVINPYSGGLGELMTMVEPSVAQAIQDIENSAFLPGYRLNAYVSDSKCTAPDAISASLVAMTTAPKKHVVLSDSCSAACEAVNDAIRQFNVLQVGPGCVSVSLSDRDRYPYFTRMAPSLRFNVITLYELFKFLGVHRVGIIYGYRNINNLVKDLFLEMMAVDNAAGTYSWTPLYTQRVESIEDAESAAQMARSKDARINFMALYELEGSMVLCQAYKKNMLTPEFNWFVATGWWNENFILLAANTAESPCTESELHRASFGLIGVDRGPMLNTNVVHSLSGRTLSDLYHDYTVGCEGFGNGKGVCSHQWAGYFYDGMWLIAQVLHNYLIDQNRSFDSLGSSFSLDALYELALHVDFQGQTGRVRLFNSVEPKTSPPSHGDRDGIVLLRQVTGAPAEAFVQLAFRTEEGLDFKRNIQWSSTEMTPCSGATCDFGTYRPKDRSSSCPAGEVWSMEDGCSGCPAGHFASLGMAECQTCSPGTFTATSGEVECSVCLPGTFAPLEKSSSCLQCAEGSYADQMQATECRKCPRGTYAPTKGLSQCIPCPEDRETTFEGASAEAMCVCNFGQRLEGGACIPCLATEICQGGLVVGHRPSMEAWKSTLDAAKSQEALSEKIGKDFFSFALGLSSKSKLELTVGTYEDVLTALINGDQKQNIIAAPNEDVAQKLAASKKIWTLIASLMERMDPHAVDLSLIEDVAEQTTVLRTASEQVAEALATAASAAGAQPHGMLVDLASRQCTLSQEICKSALLLALEASASDASVTTVKSKMWSATTLFAEAQHILFFGIPALGIPELRELCAMHLMREVDYNYHHVEHHVREFYIASSIEETTALAAEAASEISSDCDEFYDSTMKAAKSYSNDTRDCHPLRDMTDREWLALTHGIGRARCGLAEATRHYMQIANNISVQSSKVQVSVLVALEQQIFNNLVHGQKAENMPAPPTQQILERFISAARVWSIFAQGLEEAVHEDYLDKASIQAQLTLTSSMVDDLTEAMALQLQASETAGMNVQLAIMDLTHRQKLAFHELPIQAYEALWKQNSLEEELNATARAFRVLHKQLLMGAPNTTDQIALKQVTNLCIIRDMAKVKMFYHELEVASLRVCRGDTEAASTIDDISRAGIAAMSEAAKALQKYYVEPGQVEMEMMSGAAGPSGICENVTFTSHTLWEDLLLELVRLAHHTFEASIAYSKFTRVALSTFGTVASGDLRASMAELGSVVDDVGLSMERLVMGSPSPHVPVQPTQVYFDHLINELQPSVLAFQDAMMTQDSAAVQTTEDQVYAQTKQLFSAYCQEDYYYYYCYYSNQQPQTCYLSSTPVSSSIKYIFVCEKRALYRAQFLVPKAPISGHTGCADRGPDDPVRLSDLSVWPLNMGLGKDCNETSARGF</sequence>
<evidence type="ECO:0000256" key="3">
    <source>
        <dbReference type="ARBA" id="ARBA00022989"/>
    </source>
</evidence>
<dbReference type="Pfam" id="PF01094">
    <property type="entry name" value="ANF_receptor"/>
    <property type="match status" value="1"/>
</dbReference>
<keyword evidence="9" id="KW-0732">Signal</keyword>
<dbReference type="SUPFAM" id="SSF53822">
    <property type="entry name" value="Periplasmic binding protein-like I"/>
    <property type="match status" value="1"/>
</dbReference>
<keyword evidence="5" id="KW-0472">Membrane</keyword>
<dbReference type="PANTHER" id="PTHR10519">
    <property type="entry name" value="GABA-B RECEPTOR"/>
    <property type="match status" value="1"/>
</dbReference>
<evidence type="ECO:0000313" key="12">
    <source>
        <dbReference type="EMBL" id="CAK9093996.1"/>
    </source>
</evidence>
<proteinExistence type="predicted"/>
<comment type="subcellular location">
    <subcellularLocation>
        <location evidence="1">Membrane</location>
    </subcellularLocation>
</comment>
<dbReference type="PRINTS" id="PR01176">
    <property type="entry name" value="GABABRECEPTR"/>
</dbReference>
<evidence type="ECO:0000256" key="4">
    <source>
        <dbReference type="ARBA" id="ARBA00023040"/>
    </source>
</evidence>
<evidence type="ECO:0000259" key="10">
    <source>
        <dbReference type="Pfam" id="PF01094"/>
    </source>
</evidence>
<dbReference type="EMBL" id="CAXAMN010025284">
    <property type="protein sequence ID" value="CAK9093996.1"/>
    <property type="molecule type" value="Genomic_DNA"/>
</dbReference>
<dbReference type="InterPro" id="IPR001828">
    <property type="entry name" value="ANF_lig-bd_rcpt"/>
</dbReference>
<evidence type="ECO:0000256" key="9">
    <source>
        <dbReference type="SAM" id="SignalP"/>
    </source>
</evidence>
<gene>
    <name evidence="12" type="ORF">CCMP2556_LOCUS44850</name>
</gene>
<keyword evidence="4" id="KW-0297">G-protein coupled receptor</keyword>
<dbReference type="SUPFAM" id="SSF57184">
    <property type="entry name" value="Growth factor receptor domain"/>
    <property type="match status" value="1"/>
</dbReference>
<dbReference type="CDD" id="cd00185">
    <property type="entry name" value="TNFRSF"/>
    <property type="match status" value="1"/>
</dbReference>
<keyword evidence="3" id="KW-1133">Transmembrane helix</keyword>
<dbReference type="SMART" id="SM01411">
    <property type="entry name" value="Ephrin_rec_like"/>
    <property type="match status" value="2"/>
</dbReference>
<feature type="signal peptide" evidence="9">
    <location>
        <begin position="1"/>
        <end position="19"/>
    </location>
</feature>